<accession>A0AAW1I2K4</accession>
<sequence>MCFTQAFLLDSKQSYLRVVSSILVFVSLLWFAAMDKRNFYKVDVNITYVLLVVGIALDMCAVVRILLSDWYIIINDKYIKQNNWQKKFSSKFIELSRRLRRPLWFRSISEYNLLRRCFKEAPSIIKYENQRRSFRNVICQK</sequence>
<keyword evidence="1" id="KW-0472">Membrane</keyword>
<gene>
    <name evidence="3" type="ORF">RND81_10G100400</name>
</gene>
<name>A0AAW1I2K4_SAPOF</name>
<keyword evidence="1" id="KW-1133">Transmembrane helix</keyword>
<dbReference type="InterPro" id="IPR025315">
    <property type="entry name" value="DUF4220"/>
</dbReference>
<feature type="transmembrane region" description="Helical" evidence="1">
    <location>
        <begin position="46"/>
        <end position="67"/>
    </location>
</feature>
<proteinExistence type="predicted"/>
<dbReference type="PANTHER" id="PTHR31325">
    <property type="entry name" value="OS01G0798800 PROTEIN-RELATED"/>
    <property type="match status" value="1"/>
</dbReference>
<dbReference type="Pfam" id="PF13968">
    <property type="entry name" value="DUF4220"/>
    <property type="match status" value="1"/>
</dbReference>
<comment type="caution">
    <text evidence="3">The sequence shown here is derived from an EMBL/GenBank/DDBJ whole genome shotgun (WGS) entry which is preliminary data.</text>
</comment>
<dbReference type="AlphaFoldDB" id="A0AAW1I2K4"/>
<protein>
    <recommendedName>
        <fullName evidence="2">DUF4220 domain-containing protein</fullName>
    </recommendedName>
</protein>
<feature type="transmembrane region" description="Helical" evidence="1">
    <location>
        <begin position="15"/>
        <end position="34"/>
    </location>
</feature>
<reference evidence="3" key="1">
    <citation type="submission" date="2024-03" db="EMBL/GenBank/DDBJ databases">
        <title>WGS assembly of Saponaria officinalis var. Norfolk2.</title>
        <authorList>
            <person name="Jenkins J."/>
            <person name="Shu S."/>
            <person name="Grimwood J."/>
            <person name="Barry K."/>
            <person name="Goodstein D."/>
            <person name="Schmutz J."/>
            <person name="Leebens-Mack J."/>
            <person name="Osbourn A."/>
        </authorList>
    </citation>
    <scope>NUCLEOTIDE SEQUENCE [LARGE SCALE GENOMIC DNA]</scope>
    <source>
        <strain evidence="3">JIC</strain>
    </source>
</reference>
<evidence type="ECO:0000313" key="4">
    <source>
        <dbReference type="Proteomes" id="UP001443914"/>
    </source>
</evidence>
<feature type="domain" description="DUF4220" evidence="2">
    <location>
        <begin position="2"/>
        <end position="115"/>
    </location>
</feature>
<organism evidence="3 4">
    <name type="scientific">Saponaria officinalis</name>
    <name type="common">Common soapwort</name>
    <name type="synonym">Lychnis saponaria</name>
    <dbReference type="NCBI Taxonomy" id="3572"/>
    <lineage>
        <taxon>Eukaryota</taxon>
        <taxon>Viridiplantae</taxon>
        <taxon>Streptophyta</taxon>
        <taxon>Embryophyta</taxon>
        <taxon>Tracheophyta</taxon>
        <taxon>Spermatophyta</taxon>
        <taxon>Magnoliopsida</taxon>
        <taxon>eudicotyledons</taxon>
        <taxon>Gunneridae</taxon>
        <taxon>Pentapetalae</taxon>
        <taxon>Caryophyllales</taxon>
        <taxon>Caryophyllaceae</taxon>
        <taxon>Caryophylleae</taxon>
        <taxon>Saponaria</taxon>
    </lineage>
</organism>
<evidence type="ECO:0000256" key="1">
    <source>
        <dbReference type="SAM" id="Phobius"/>
    </source>
</evidence>
<dbReference type="EMBL" id="JBDFQZ010000010">
    <property type="protein sequence ID" value="KAK9682842.1"/>
    <property type="molecule type" value="Genomic_DNA"/>
</dbReference>
<dbReference type="Proteomes" id="UP001443914">
    <property type="component" value="Unassembled WGS sequence"/>
</dbReference>
<evidence type="ECO:0000313" key="3">
    <source>
        <dbReference type="EMBL" id="KAK9682842.1"/>
    </source>
</evidence>
<keyword evidence="4" id="KW-1185">Reference proteome</keyword>
<evidence type="ECO:0000259" key="2">
    <source>
        <dbReference type="Pfam" id="PF13968"/>
    </source>
</evidence>
<keyword evidence="1" id="KW-0812">Transmembrane</keyword>